<dbReference type="SMART" id="SM01329">
    <property type="entry name" value="Iso_dh"/>
    <property type="match status" value="1"/>
</dbReference>
<keyword evidence="3" id="KW-0028">Amino-acid biosynthesis</keyword>
<keyword evidence="2" id="KW-0432">Leucine biosynthesis</keyword>
<evidence type="ECO:0000259" key="9">
    <source>
        <dbReference type="SMART" id="SM01329"/>
    </source>
</evidence>
<evidence type="ECO:0000256" key="3">
    <source>
        <dbReference type="ARBA" id="ARBA00022605"/>
    </source>
</evidence>
<dbReference type="InterPro" id="IPR024084">
    <property type="entry name" value="IsoPropMal-DH-like_dom"/>
</dbReference>
<comment type="caution">
    <text evidence="10">The sequence shown here is derived from an EMBL/GenBank/DDBJ whole genome shotgun (WGS) entry which is preliminary data.</text>
</comment>
<keyword evidence="7" id="KW-0520">NAD</keyword>
<dbReference type="GO" id="GO:0046872">
    <property type="term" value="F:metal ion binding"/>
    <property type="evidence" value="ECO:0007669"/>
    <property type="project" value="UniProtKB-KW"/>
</dbReference>
<dbReference type="GO" id="GO:0009098">
    <property type="term" value="P:L-leucine biosynthetic process"/>
    <property type="evidence" value="ECO:0007669"/>
    <property type="project" value="UniProtKB-KW"/>
</dbReference>
<evidence type="ECO:0000313" key="11">
    <source>
        <dbReference type="Proteomes" id="UP000243081"/>
    </source>
</evidence>
<protein>
    <recommendedName>
        <fullName evidence="9">Isopropylmalate dehydrogenase-like domain-containing protein</fullName>
    </recommendedName>
</protein>
<evidence type="ECO:0000256" key="2">
    <source>
        <dbReference type="ARBA" id="ARBA00022430"/>
    </source>
</evidence>
<keyword evidence="4" id="KW-0479">Metal-binding</keyword>
<evidence type="ECO:0000256" key="8">
    <source>
        <dbReference type="ARBA" id="ARBA00023304"/>
    </source>
</evidence>
<proteinExistence type="inferred from homology"/>
<dbReference type="GO" id="GO:0003862">
    <property type="term" value="F:3-isopropylmalate dehydrogenase activity"/>
    <property type="evidence" value="ECO:0007669"/>
    <property type="project" value="InterPro"/>
</dbReference>
<name>A0A179I250_CORDF</name>
<evidence type="ECO:0000256" key="1">
    <source>
        <dbReference type="ARBA" id="ARBA00007769"/>
    </source>
</evidence>
<dbReference type="Proteomes" id="UP000243081">
    <property type="component" value="Unassembled WGS sequence"/>
</dbReference>
<feature type="domain" description="Isopropylmalate dehydrogenase-like" evidence="9">
    <location>
        <begin position="1"/>
        <end position="181"/>
    </location>
</feature>
<dbReference type="GO" id="GO:0005829">
    <property type="term" value="C:cytosol"/>
    <property type="evidence" value="ECO:0007669"/>
    <property type="project" value="TreeGrafter"/>
</dbReference>
<dbReference type="PANTHER" id="PTHR42979:SF1">
    <property type="entry name" value="3-ISOPROPYLMALATE DEHYDROGENASE"/>
    <property type="match status" value="1"/>
</dbReference>
<dbReference type="OrthoDB" id="419183at2759"/>
<evidence type="ECO:0000256" key="4">
    <source>
        <dbReference type="ARBA" id="ARBA00022723"/>
    </source>
</evidence>
<accession>A0A179I250</accession>
<evidence type="ECO:0000256" key="5">
    <source>
        <dbReference type="ARBA" id="ARBA00022842"/>
    </source>
</evidence>
<reference evidence="10 11" key="1">
    <citation type="submission" date="2016-03" db="EMBL/GenBank/DDBJ databases">
        <title>Fine-scale spatial genetic structure of a fungal parasite of coffee scale insects.</title>
        <authorList>
            <person name="Jackson D."/>
            <person name="Zemenick K.A."/>
            <person name="Malloure B."/>
            <person name="Quandt C.A."/>
            <person name="James T.Y."/>
        </authorList>
    </citation>
    <scope>NUCLEOTIDE SEQUENCE [LARGE SCALE GENOMIC DNA]</scope>
    <source>
        <strain evidence="10 11">UM487</strain>
    </source>
</reference>
<dbReference type="OMA" id="NCHYHAN"/>
<evidence type="ECO:0000313" key="10">
    <source>
        <dbReference type="EMBL" id="OAQ96737.1"/>
    </source>
</evidence>
<dbReference type="Gene3D" id="3.40.718.10">
    <property type="entry name" value="Isopropylmalate Dehydrogenase"/>
    <property type="match status" value="1"/>
</dbReference>
<evidence type="ECO:0000256" key="6">
    <source>
        <dbReference type="ARBA" id="ARBA00023002"/>
    </source>
</evidence>
<dbReference type="AlphaFoldDB" id="A0A179I250"/>
<keyword evidence="11" id="KW-1185">Reference proteome</keyword>
<keyword evidence="8" id="KW-0100">Branched-chain amino acid biosynthesis</keyword>
<keyword evidence="6" id="KW-0560">Oxidoreductase</keyword>
<sequence length="191" mass="19810">DARVISLDKANVLATSRLWRQVVEEVYKNEFPELKVEHQLIDSAAMIMVKSPTKLNGVVIAPNLAANVSPLSLTGDILSDEASAISGSIGLLPSASLCGLPGTAVPSICEPIHGSAPDISGQGIVNPIGTILSVAMMFRYSLNLAHEAKVVEDAVRAAIDAGLRTKDMGGSTGTVEAGDAIVAELVKILKA</sequence>
<keyword evidence="5" id="KW-0460">Magnesium</keyword>
<comment type="similarity">
    <text evidence="1">Belongs to the isocitrate and isopropylmalate dehydrogenases family.</text>
</comment>
<dbReference type="SUPFAM" id="SSF53659">
    <property type="entry name" value="Isocitrate/Isopropylmalate dehydrogenase-like"/>
    <property type="match status" value="1"/>
</dbReference>
<organism evidence="10 11">
    <name type="scientific">Cordyceps confragosa</name>
    <name type="common">Lecanicillium lecanii</name>
    <dbReference type="NCBI Taxonomy" id="2714763"/>
    <lineage>
        <taxon>Eukaryota</taxon>
        <taxon>Fungi</taxon>
        <taxon>Dikarya</taxon>
        <taxon>Ascomycota</taxon>
        <taxon>Pezizomycotina</taxon>
        <taxon>Sordariomycetes</taxon>
        <taxon>Hypocreomycetidae</taxon>
        <taxon>Hypocreales</taxon>
        <taxon>Cordycipitaceae</taxon>
        <taxon>Akanthomyces</taxon>
    </lineage>
</organism>
<dbReference type="PANTHER" id="PTHR42979">
    <property type="entry name" value="3-ISOPROPYLMALATE DEHYDROGENASE"/>
    <property type="match status" value="1"/>
</dbReference>
<evidence type="ECO:0000256" key="7">
    <source>
        <dbReference type="ARBA" id="ARBA00023027"/>
    </source>
</evidence>
<dbReference type="Pfam" id="PF00180">
    <property type="entry name" value="Iso_dh"/>
    <property type="match status" value="1"/>
</dbReference>
<dbReference type="InterPro" id="IPR004429">
    <property type="entry name" value="Isopropylmalate_DH"/>
</dbReference>
<feature type="non-terminal residue" evidence="10">
    <location>
        <position position="1"/>
    </location>
</feature>
<dbReference type="EMBL" id="LUKN01003924">
    <property type="protein sequence ID" value="OAQ96737.1"/>
    <property type="molecule type" value="Genomic_DNA"/>
</dbReference>
<gene>
    <name evidence="10" type="ORF">LLEC1_07599</name>
</gene>